<dbReference type="Proteomes" id="UP001597362">
    <property type="component" value="Unassembled WGS sequence"/>
</dbReference>
<dbReference type="EMBL" id="JBHUHO010000013">
    <property type="protein sequence ID" value="MFD2115106.1"/>
    <property type="molecule type" value="Genomic_DNA"/>
</dbReference>
<keyword evidence="2" id="KW-1185">Reference proteome</keyword>
<sequence>MLYDPTIFENLKVAIENQLYDRDNIDQTIYIAGRKDILDMAVMEREFRLKFHLVGTPNVSAEIVLHASLTDLAAEILQQTETVPGCQLFIQYDMEINDEQRQCLAIEQALQAIWGQQVSITQNISHIYGERNSTYRNNIHVAFQRKISEEQMNDIGSLADHMVESLFILHKC</sequence>
<dbReference type="RefSeq" id="WP_377770132.1">
    <property type="nucleotide sequence ID" value="NZ_JBHUHO010000013.1"/>
</dbReference>
<accession>A0ABW4YHJ9</accession>
<protein>
    <submittedName>
        <fullName evidence="1">Uncharacterized protein</fullName>
    </submittedName>
</protein>
<comment type="caution">
    <text evidence="1">The sequence shown here is derived from an EMBL/GenBank/DDBJ whole genome shotgun (WGS) entry which is preliminary data.</text>
</comment>
<organism evidence="1 2">
    <name type="scientific">Paenibacillus yanchengensis</name>
    <dbReference type="NCBI Taxonomy" id="2035833"/>
    <lineage>
        <taxon>Bacteria</taxon>
        <taxon>Bacillati</taxon>
        <taxon>Bacillota</taxon>
        <taxon>Bacilli</taxon>
        <taxon>Bacillales</taxon>
        <taxon>Paenibacillaceae</taxon>
        <taxon>Paenibacillus</taxon>
    </lineage>
</organism>
<reference evidence="2" key="1">
    <citation type="journal article" date="2019" name="Int. J. Syst. Evol. Microbiol.">
        <title>The Global Catalogue of Microorganisms (GCM) 10K type strain sequencing project: providing services to taxonomists for standard genome sequencing and annotation.</title>
        <authorList>
            <consortium name="The Broad Institute Genomics Platform"/>
            <consortium name="The Broad Institute Genome Sequencing Center for Infectious Disease"/>
            <person name="Wu L."/>
            <person name="Ma J."/>
        </authorList>
    </citation>
    <scope>NUCLEOTIDE SEQUENCE [LARGE SCALE GENOMIC DNA]</scope>
    <source>
        <strain evidence="2">GH52</strain>
    </source>
</reference>
<proteinExistence type="predicted"/>
<evidence type="ECO:0000313" key="1">
    <source>
        <dbReference type="EMBL" id="MFD2115106.1"/>
    </source>
</evidence>
<evidence type="ECO:0000313" key="2">
    <source>
        <dbReference type="Proteomes" id="UP001597362"/>
    </source>
</evidence>
<gene>
    <name evidence="1" type="ORF">ACFSJH_05075</name>
</gene>
<name>A0ABW4YHJ9_9BACL</name>